<dbReference type="EMBL" id="QVQZ01000041">
    <property type="protein sequence ID" value="RFU52320.1"/>
    <property type="molecule type" value="Genomic_DNA"/>
</dbReference>
<reference evidence="5" key="3">
    <citation type="submission" date="2018-08" db="EMBL/GenBank/DDBJ databases">
        <title>Streptococcus chenjunshii sp. nov., isolated from stools sample of the Tibetan antelope in the Qinghai-Tibet plateau, China.</title>
        <authorList>
            <person name="Tian Z."/>
        </authorList>
    </citation>
    <scope>NUCLEOTIDE SEQUENCE [LARGE SCALE GENOMIC DNA]</scope>
    <source>
        <strain evidence="5">Z15</strain>
    </source>
</reference>
<feature type="transmembrane region" description="Helical" evidence="1">
    <location>
        <begin position="479"/>
        <end position="506"/>
    </location>
</feature>
<reference evidence="4 6" key="2">
    <citation type="submission" date="2018-08" db="EMBL/GenBank/DDBJ databases">
        <title>Draft genome of Streptococcus sp. nov. Z1.</title>
        <authorList>
            <person name="Tian Z."/>
        </authorList>
    </citation>
    <scope>NUCLEOTIDE SEQUENCE [LARGE SCALE GENOMIC DNA]</scope>
    <source>
        <strain evidence="4">Z1</strain>
        <strain evidence="6">Z1(2018)</strain>
    </source>
</reference>
<evidence type="ECO:0000256" key="1">
    <source>
        <dbReference type="SAM" id="Phobius"/>
    </source>
</evidence>
<feature type="transmembrane region" description="Helical" evidence="1">
    <location>
        <begin position="432"/>
        <end position="454"/>
    </location>
</feature>
<dbReference type="EMBL" id="QVQY01000023">
    <property type="protein sequence ID" value="RFU50559.1"/>
    <property type="molecule type" value="Genomic_DNA"/>
</dbReference>
<dbReference type="Proteomes" id="UP000262901">
    <property type="component" value="Unassembled WGS sequence"/>
</dbReference>
<accession>A0A346NE15</accession>
<name>A0A372KJ96_9STRE</name>
<accession>A0A372KJ96</accession>
<feature type="transmembrane region" description="Helical" evidence="1">
    <location>
        <begin position="255"/>
        <end position="272"/>
    </location>
</feature>
<keyword evidence="1" id="KW-0472">Membrane</keyword>
<evidence type="ECO:0000313" key="3">
    <source>
        <dbReference type="EMBL" id="RFU50559.1"/>
    </source>
</evidence>
<feature type="transmembrane region" description="Helical" evidence="1">
    <location>
        <begin position="152"/>
        <end position="178"/>
    </location>
</feature>
<feature type="transmembrane region" description="Helical" evidence="1">
    <location>
        <begin position="74"/>
        <end position="97"/>
    </location>
</feature>
<reference evidence="3 7" key="1">
    <citation type="submission" date="2018-08" db="EMBL/GenBank/DDBJ databases">
        <title>Draft genome of Streptococcus sp .nov. Z2.</title>
        <authorList>
            <person name="Tian Z."/>
        </authorList>
    </citation>
    <scope>NUCLEOTIDE SEQUENCE [LARGE SCALE GENOMIC DNA]</scope>
    <source>
        <strain evidence="3 7">Z2</strain>
    </source>
</reference>
<feature type="transmembrane region" description="Helical" evidence="1">
    <location>
        <begin position="117"/>
        <end position="146"/>
    </location>
</feature>
<keyword evidence="7" id="KW-1185">Reference proteome</keyword>
<evidence type="ECO:0000313" key="6">
    <source>
        <dbReference type="Proteomes" id="UP000262901"/>
    </source>
</evidence>
<dbReference type="AlphaFoldDB" id="A0A372KJ96"/>
<feature type="transmembrane region" description="Helical" evidence="1">
    <location>
        <begin position="318"/>
        <end position="340"/>
    </location>
</feature>
<protein>
    <submittedName>
        <fullName evidence="4">ABC transporter permease</fullName>
    </submittedName>
</protein>
<feature type="transmembrane region" description="Helical" evidence="1">
    <location>
        <begin position="512"/>
        <end position="531"/>
    </location>
</feature>
<dbReference type="OrthoDB" id="2176387at2"/>
<dbReference type="RefSeq" id="WP_116879011.1">
    <property type="nucleotide sequence ID" value="NZ_CP031733.1"/>
</dbReference>
<evidence type="ECO:0000313" key="5">
    <source>
        <dbReference type="Proteomes" id="UP000246115"/>
    </source>
</evidence>
<dbReference type="KEGG" id="schj:DDV21_009315"/>
<feature type="transmembrane region" description="Helical" evidence="1">
    <location>
        <begin position="190"/>
        <end position="212"/>
    </location>
</feature>
<dbReference type="Proteomes" id="UP000264056">
    <property type="component" value="Unassembled WGS sequence"/>
</dbReference>
<feature type="transmembrane region" description="Helical" evidence="1">
    <location>
        <begin position="405"/>
        <end position="426"/>
    </location>
</feature>
<sequence>MKWSTVLELFKVNLLYSDPQSVTRLRNRQKRKPKESFSIYKAFLRQQGMMILMFMFIYISIYIGNDFIRFPSLFSFYLAMFSLMAIMTAFSTMYTVFYQSDDVKLYACLPVKVSELYLAKILASLGISSMFLVPILPMLLLAYWQILGSPLAILVALINFLVLFVSSIVLSLVINSLVGRRIARSRLKKLNSGIIMVLTTFVTLGVVIYLNIVNQQSLIDSSGKPTGVSDPYFIYPYFRGFYDVVQNPFSSASLLHYWLPLLAVLLLLLYLVRKAIPRYFEDVLYQNAAQPSKKAKTFKERSSRQLLIRHHLMTIQNATLLINSFLLPLSFFVIFSIPYLVGRTISADFLTADYSGLTMLAGVVAGISCVLPTSLLAVGMSLEKENFTFFKALPLKFSDFIRQKFLVLWTVQVSIPLLFFLLFLFFLPGINLFVAAFFVLGFILATFIQGQFMYRRDYNQLFLNWRDISQLFQRSHGQFLVIALTMLDFFLGFITIAVAVVLSLVFSPVAVSLFFIALLLITASLLQYHLIRTFWRQLPH</sequence>
<evidence type="ECO:0000313" key="2">
    <source>
        <dbReference type="EMBL" id="AXQ79260.1"/>
    </source>
</evidence>
<gene>
    <name evidence="2" type="ORF">DDV21_009315</name>
    <name evidence="3" type="ORF">DDV22_08130</name>
    <name evidence="4" type="ORF">DDV23_10280</name>
</gene>
<feature type="transmembrane region" description="Helical" evidence="1">
    <location>
        <begin position="360"/>
        <end position="382"/>
    </location>
</feature>
<dbReference type="Proteomes" id="UP000246115">
    <property type="component" value="Chromosome"/>
</dbReference>
<reference evidence="2" key="4">
    <citation type="journal article" date="2019" name="Int. J. Syst. Evol. Microbiol.">
        <title>Streptococcus chenjunshii sp. nov. isolated from feces of Tibetan antelopes.</title>
        <authorList>
            <person name="Tian Z."/>
            <person name="Lu S."/>
            <person name="Jin D."/>
            <person name="Yang J."/>
            <person name="Pu J."/>
            <person name="Lai X.H."/>
            <person name="Bai X.N."/>
            <person name="Wu X.M."/>
            <person name="Li J."/>
            <person name="Wang S."/>
            <person name="Xu J."/>
        </authorList>
    </citation>
    <scope>NUCLEOTIDE SEQUENCE</scope>
    <source>
        <strain evidence="2">Z15</strain>
    </source>
</reference>
<proteinExistence type="predicted"/>
<dbReference type="EMBL" id="CP031733">
    <property type="protein sequence ID" value="AXQ79260.1"/>
    <property type="molecule type" value="Genomic_DNA"/>
</dbReference>
<feature type="transmembrane region" description="Helical" evidence="1">
    <location>
        <begin position="49"/>
        <end position="68"/>
    </location>
</feature>
<evidence type="ECO:0000313" key="4">
    <source>
        <dbReference type="EMBL" id="RFU52320.1"/>
    </source>
</evidence>
<keyword evidence="1" id="KW-1133">Transmembrane helix</keyword>
<evidence type="ECO:0000313" key="7">
    <source>
        <dbReference type="Proteomes" id="UP000264056"/>
    </source>
</evidence>
<organism evidence="4 6">
    <name type="scientific">Streptococcus chenjunshii</name>
    <dbReference type="NCBI Taxonomy" id="2173853"/>
    <lineage>
        <taxon>Bacteria</taxon>
        <taxon>Bacillati</taxon>
        <taxon>Bacillota</taxon>
        <taxon>Bacilli</taxon>
        <taxon>Lactobacillales</taxon>
        <taxon>Streptococcaceae</taxon>
        <taxon>Streptococcus</taxon>
    </lineage>
</organism>
<keyword evidence="1" id="KW-0812">Transmembrane</keyword>